<evidence type="ECO:0000313" key="1">
    <source>
        <dbReference type="EMBL" id="GHI40359.1"/>
    </source>
</evidence>
<protein>
    <submittedName>
        <fullName evidence="1">Uncharacterized protein</fullName>
    </submittedName>
</protein>
<name>A0ABQ3QSU7_9ACTN</name>
<accession>A0ABQ3QSU7</accession>
<sequence>MEGARGARGRAFHQGATPDDCARVRHAADQCFVICDFTLSCHIDHVIARSAA</sequence>
<evidence type="ECO:0000313" key="2">
    <source>
        <dbReference type="Proteomes" id="UP001050808"/>
    </source>
</evidence>
<reference evidence="1" key="1">
    <citation type="submission" date="2024-05" db="EMBL/GenBank/DDBJ databases">
        <title>Whole genome shotgun sequence of Streptomyces violascens NBRC 12920.</title>
        <authorList>
            <person name="Komaki H."/>
            <person name="Tamura T."/>
        </authorList>
    </citation>
    <scope>NUCLEOTIDE SEQUENCE</scope>
    <source>
        <strain evidence="1">NBRC 12920</strain>
    </source>
</reference>
<dbReference type="Proteomes" id="UP001050808">
    <property type="component" value="Unassembled WGS sequence"/>
</dbReference>
<keyword evidence="2" id="KW-1185">Reference proteome</keyword>
<organism evidence="1 2">
    <name type="scientific">Streptomyces violascens</name>
    <dbReference type="NCBI Taxonomy" id="67381"/>
    <lineage>
        <taxon>Bacteria</taxon>
        <taxon>Bacillati</taxon>
        <taxon>Actinomycetota</taxon>
        <taxon>Actinomycetes</taxon>
        <taxon>Kitasatosporales</taxon>
        <taxon>Streptomycetaceae</taxon>
        <taxon>Streptomyces</taxon>
    </lineage>
</organism>
<comment type="caution">
    <text evidence="1">The sequence shown here is derived from an EMBL/GenBank/DDBJ whole genome shotgun (WGS) entry which is preliminary data.</text>
</comment>
<dbReference type="EMBL" id="BNDY01000017">
    <property type="protein sequence ID" value="GHI40359.1"/>
    <property type="molecule type" value="Genomic_DNA"/>
</dbReference>
<gene>
    <name evidence="1" type="ORF">Sviol_47670</name>
</gene>
<proteinExistence type="predicted"/>